<dbReference type="InterPro" id="IPR036869">
    <property type="entry name" value="J_dom_sf"/>
</dbReference>
<name>A0ABT3D075_9BACT</name>
<dbReference type="Gene3D" id="1.10.287.110">
    <property type="entry name" value="DnaJ domain"/>
    <property type="match status" value="1"/>
</dbReference>
<keyword evidence="4" id="KW-1185">Reference proteome</keyword>
<dbReference type="EMBL" id="JAOYOD010000001">
    <property type="protein sequence ID" value="MCV9389198.1"/>
    <property type="molecule type" value="Genomic_DNA"/>
</dbReference>
<dbReference type="PANTHER" id="PTHR44873">
    <property type="entry name" value="DNAJ HOMOLOG SUBFAMILY C MEMBER 30, MITOCHONDRIAL"/>
    <property type="match status" value="1"/>
</dbReference>
<comment type="caution">
    <text evidence="3">The sequence shown here is derived from an EMBL/GenBank/DDBJ whole genome shotgun (WGS) entry which is preliminary data.</text>
</comment>
<dbReference type="PANTHER" id="PTHR44873:SF1">
    <property type="entry name" value="DNAJ HOMOLOG SUBFAMILY C MEMBER 30, MITOCHONDRIAL"/>
    <property type="match status" value="1"/>
</dbReference>
<dbReference type="PRINTS" id="PR00625">
    <property type="entry name" value="JDOMAIN"/>
</dbReference>
<feature type="transmembrane region" description="Helical" evidence="1">
    <location>
        <begin position="110"/>
        <end position="128"/>
    </location>
</feature>
<sequence length="256" mass="30621">MHNHYLDVLELHEGASKAEVKKAYRRLSKVYHPDLNKSEDAQQRFIEITEAYKFLMDVGPRPQTIHQSEPDYGYDPDVEAYRQWREKAKAYARQKQRDAIRRQNELIKNLLRFFNYATFVMLGFNILLELDRYLPMDEAPYEEFEYHRNRGYHDYVEFAEFEMKFDQGLIKEFDVGQPVVVSSTPIFATPVYLHYTQKSGKKHTAYDRYSLAGFFSFMMKLVFLGVLLYFITRNLDTQLSLAIVLMFIYWFELILF</sequence>
<dbReference type="RefSeq" id="WP_264140120.1">
    <property type="nucleotide sequence ID" value="NZ_JAOYOD010000001.1"/>
</dbReference>
<dbReference type="CDD" id="cd06257">
    <property type="entry name" value="DnaJ"/>
    <property type="match status" value="1"/>
</dbReference>
<feature type="transmembrane region" description="Helical" evidence="1">
    <location>
        <begin position="237"/>
        <end position="255"/>
    </location>
</feature>
<proteinExistence type="predicted"/>
<evidence type="ECO:0000313" key="4">
    <source>
        <dbReference type="Proteomes" id="UP001300692"/>
    </source>
</evidence>
<feature type="domain" description="J" evidence="2">
    <location>
        <begin position="4"/>
        <end position="73"/>
    </location>
</feature>
<reference evidence="3 4" key="1">
    <citation type="submission" date="2022-10" db="EMBL/GenBank/DDBJ databases">
        <title>Comparative genomics and taxonomic characterization of three novel marine species of genus Reichenbachiella exhibiting antioxidant and polysaccharide degradation activities.</title>
        <authorList>
            <person name="Muhammad N."/>
            <person name="Lee Y.-J."/>
            <person name="Ko J."/>
            <person name="Kim S.-G."/>
        </authorList>
    </citation>
    <scope>NUCLEOTIDE SEQUENCE [LARGE SCALE GENOMIC DNA]</scope>
    <source>
        <strain evidence="3 4">ABR2-5</strain>
    </source>
</reference>
<dbReference type="InterPro" id="IPR053025">
    <property type="entry name" value="Mito_ATP_Synthase-Asso"/>
</dbReference>
<dbReference type="Pfam" id="PF00226">
    <property type="entry name" value="DnaJ"/>
    <property type="match status" value="1"/>
</dbReference>
<dbReference type="PROSITE" id="PS50076">
    <property type="entry name" value="DNAJ_2"/>
    <property type="match status" value="1"/>
</dbReference>
<keyword evidence="1" id="KW-1133">Transmembrane helix</keyword>
<keyword evidence="1" id="KW-0472">Membrane</keyword>
<protein>
    <submittedName>
        <fullName evidence="3">DnaJ domain-containing protein</fullName>
    </submittedName>
</protein>
<evidence type="ECO:0000313" key="3">
    <source>
        <dbReference type="EMBL" id="MCV9389198.1"/>
    </source>
</evidence>
<organism evidence="3 4">
    <name type="scientific">Reichenbachiella ulvae</name>
    <dbReference type="NCBI Taxonomy" id="2980104"/>
    <lineage>
        <taxon>Bacteria</taxon>
        <taxon>Pseudomonadati</taxon>
        <taxon>Bacteroidota</taxon>
        <taxon>Cytophagia</taxon>
        <taxon>Cytophagales</taxon>
        <taxon>Reichenbachiellaceae</taxon>
        <taxon>Reichenbachiella</taxon>
    </lineage>
</organism>
<dbReference type="SUPFAM" id="SSF46565">
    <property type="entry name" value="Chaperone J-domain"/>
    <property type="match status" value="1"/>
</dbReference>
<feature type="transmembrane region" description="Helical" evidence="1">
    <location>
        <begin position="209"/>
        <end position="231"/>
    </location>
</feature>
<keyword evidence="1" id="KW-0812">Transmembrane</keyword>
<evidence type="ECO:0000256" key="1">
    <source>
        <dbReference type="SAM" id="Phobius"/>
    </source>
</evidence>
<evidence type="ECO:0000259" key="2">
    <source>
        <dbReference type="PROSITE" id="PS50076"/>
    </source>
</evidence>
<dbReference type="SMART" id="SM00271">
    <property type="entry name" value="DnaJ"/>
    <property type="match status" value="1"/>
</dbReference>
<gene>
    <name evidence="3" type="ORF">N7U62_21210</name>
</gene>
<accession>A0ABT3D075</accession>
<dbReference type="InterPro" id="IPR001623">
    <property type="entry name" value="DnaJ_domain"/>
</dbReference>
<dbReference type="Proteomes" id="UP001300692">
    <property type="component" value="Unassembled WGS sequence"/>
</dbReference>